<keyword evidence="2" id="KW-1185">Reference proteome</keyword>
<accession>A0A2T1HZL2</accession>
<dbReference type="EMBL" id="PVZS01000001">
    <property type="protein sequence ID" value="PSC07064.1"/>
    <property type="molecule type" value="Genomic_DNA"/>
</dbReference>
<sequence>MSMVGRRPLFSVMAGLVPAIHAGAQRVDPRVKPGDDGGRVCARQFTLKGGRSGARLSREAI</sequence>
<dbReference type="AlphaFoldDB" id="A0A2T1HZL2"/>
<evidence type="ECO:0000313" key="1">
    <source>
        <dbReference type="EMBL" id="PSC07064.1"/>
    </source>
</evidence>
<comment type="caution">
    <text evidence="1">The sequence shown here is derived from an EMBL/GenBank/DDBJ whole genome shotgun (WGS) entry which is preliminary data.</text>
</comment>
<name>A0A2T1HZL2_9HYPH</name>
<proteinExistence type="predicted"/>
<gene>
    <name evidence="1" type="ORF">SLNSH_01435</name>
</gene>
<organism evidence="1 2">
    <name type="scientific">Alsobacter soli</name>
    <dbReference type="NCBI Taxonomy" id="2109933"/>
    <lineage>
        <taxon>Bacteria</taxon>
        <taxon>Pseudomonadati</taxon>
        <taxon>Pseudomonadota</taxon>
        <taxon>Alphaproteobacteria</taxon>
        <taxon>Hyphomicrobiales</taxon>
        <taxon>Alsobacteraceae</taxon>
        <taxon>Alsobacter</taxon>
    </lineage>
</organism>
<protein>
    <submittedName>
        <fullName evidence="1">Uncharacterized protein</fullName>
    </submittedName>
</protein>
<evidence type="ECO:0000313" key="2">
    <source>
        <dbReference type="Proteomes" id="UP000239772"/>
    </source>
</evidence>
<dbReference type="Proteomes" id="UP000239772">
    <property type="component" value="Unassembled WGS sequence"/>
</dbReference>
<reference evidence="2" key="1">
    <citation type="submission" date="2018-03" db="EMBL/GenBank/DDBJ databases">
        <authorList>
            <person name="Sun L."/>
            <person name="Liu H."/>
            <person name="Chen W."/>
            <person name="Huang K."/>
            <person name="Liu W."/>
            <person name="Gao X."/>
        </authorList>
    </citation>
    <scope>NUCLEOTIDE SEQUENCE [LARGE SCALE GENOMIC DNA]</scope>
    <source>
        <strain evidence="2">SH9</strain>
    </source>
</reference>